<dbReference type="EMBL" id="AGNL01015327">
    <property type="protein sequence ID" value="EJK66003.1"/>
    <property type="molecule type" value="Genomic_DNA"/>
</dbReference>
<keyword evidence="4" id="KW-1185">Reference proteome</keyword>
<evidence type="ECO:0000313" key="3">
    <source>
        <dbReference type="EMBL" id="EJK66003.1"/>
    </source>
</evidence>
<comment type="caution">
    <text evidence="3">The sequence shown here is derived from an EMBL/GenBank/DDBJ whole genome shotgun (WGS) entry which is preliminary data.</text>
</comment>
<feature type="region of interest" description="Disordered" evidence="1">
    <location>
        <begin position="176"/>
        <end position="199"/>
    </location>
</feature>
<feature type="signal peptide" evidence="2">
    <location>
        <begin position="1"/>
        <end position="17"/>
    </location>
</feature>
<reference evidence="3 4" key="1">
    <citation type="journal article" date="2012" name="Genome Biol.">
        <title>Genome and low-iron response of an oceanic diatom adapted to chronic iron limitation.</title>
        <authorList>
            <person name="Lommer M."/>
            <person name="Specht M."/>
            <person name="Roy A.S."/>
            <person name="Kraemer L."/>
            <person name="Andreson R."/>
            <person name="Gutowska M.A."/>
            <person name="Wolf J."/>
            <person name="Bergner S.V."/>
            <person name="Schilhabel M.B."/>
            <person name="Klostermeier U.C."/>
            <person name="Beiko R.G."/>
            <person name="Rosenstiel P."/>
            <person name="Hippler M."/>
            <person name="Laroche J."/>
        </authorList>
    </citation>
    <scope>NUCLEOTIDE SEQUENCE [LARGE SCALE GENOMIC DNA]</scope>
    <source>
        <strain evidence="3 4">CCMP1005</strain>
    </source>
</reference>
<dbReference type="eggNOG" id="ENOG502SQVP">
    <property type="taxonomic scope" value="Eukaryota"/>
</dbReference>
<protein>
    <recommendedName>
        <fullName evidence="5">CRM domain-containing protein</fullName>
    </recommendedName>
</protein>
<dbReference type="AlphaFoldDB" id="K0SIF0"/>
<proteinExistence type="predicted"/>
<dbReference type="OrthoDB" id="49609at2759"/>
<name>K0SIF0_THAOC</name>
<feature type="chain" id="PRO_5030173069" description="CRM domain-containing protein" evidence="2">
    <location>
        <begin position="18"/>
        <end position="485"/>
    </location>
</feature>
<evidence type="ECO:0000256" key="2">
    <source>
        <dbReference type="SAM" id="SignalP"/>
    </source>
</evidence>
<dbReference type="Proteomes" id="UP000266841">
    <property type="component" value="Unassembled WGS sequence"/>
</dbReference>
<dbReference type="OMA" id="WNNAKED"/>
<evidence type="ECO:0000313" key="4">
    <source>
        <dbReference type="Proteomes" id="UP000266841"/>
    </source>
</evidence>
<evidence type="ECO:0008006" key="5">
    <source>
        <dbReference type="Google" id="ProtNLM"/>
    </source>
</evidence>
<sequence>MKRWRVILACIVEGVGCLLPSSGRRRVSGKRCLRSGCGSSHRASSLSVSLGVSSLRLQGSVDADDAYDTTEFDDVGLDEVQLLLACRAYLIRKHKVEWKEKKRRSEDAASPSNQLGYFWPDPNDLLYLREDPDPYHLDYNETYGEYYGFKRNSVRFLASDDTTYSGKNYELESDAVVEERPSTSNNPFSTNPLSASEETQKRSVAKLKLFNDSKWKKNWYASRWKGRVTTDHEKRRQKQLKLMDRIPNSVLELSESLSDDEVDEALSTYFESNRKKSASRKNNRQLKQLERKEFRNWRDKVKLAAAEAAVDTSNIASTMRDLAKRTRSESMLSFNPSIEEMRRLRKKRSEKSTIAYQTRLANEAITGIPTPKNILTPKSIDTEMRNISNEEREEVSPVQALLHIDQALVHDQQPAADDVRIILKPGRLGRRRDILRKILSQCFGLRGKCVSVTHDGVHKSDELLFTTKCTIQQLGSFVLKKLNEE</sequence>
<feature type="compositionally biased region" description="Polar residues" evidence="1">
    <location>
        <begin position="182"/>
        <end position="197"/>
    </location>
</feature>
<gene>
    <name evidence="3" type="ORF">THAOC_13094</name>
</gene>
<evidence type="ECO:0000256" key="1">
    <source>
        <dbReference type="SAM" id="MobiDB-lite"/>
    </source>
</evidence>
<organism evidence="3 4">
    <name type="scientific">Thalassiosira oceanica</name>
    <name type="common">Marine diatom</name>
    <dbReference type="NCBI Taxonomy" id="159749"/>
    <lineage>
        <taxon>Eukaryota</taxon>
        <taxon>Sar</taxon>
        <taxon>Stramenopiles</taxon>
        <taxon>Ochrophyta</taxon>
        <taxon>Bacillariophyta</taxon>
        <taxon>Coscinodiscophyceae</taxon>
        <taxon>Thalassiosirophycidae</taxon>
        <taxon>Thalassiosirales</taxon>
        <taxon>Thalassiosiraceae</taxon>
        <taxon>Thalassiosira</taxon>
    </lineage>
</organism>
<accession>K0SIF0</accession>
<keyword evidence="2" id="KW-0732">Signal</keyword>